<dbReference type="PROSITE" id="PS00893">
    <property type="entry name" value="NUDIX_BOX"/>
    <property type="match status" value="1"/>
</dbReference>
<dbReference type="AlphaFoldDB" id="A0A9X2DPZ4"/>
<dbReference type="Pfam" id="PF00293">
    <property type="entry name" value="NUDIX"/>
    <property type="match status" value="1"/>
</dbReference>
<dbReference type="PRINTS" id="PR00502">
    <property type="entry name" value="NUDIXFAMILY"/>
</dbReference>
<evidence type="ECO:0000256" key="2">
    <source>
        <dbReference type="ARBA" id="ARBA00005582"/>
    </source>
</evidence>
<dbReference type="CDD" id="cd04665">
    <property type="entry name" value="NUDIX_RppH"/>
    <property type="match status" value="1"/>
</dbReference>
<comment type="cofactor">
    <cofactor evidence="1">
        <name>Mg(2+)</name>
        <dbReference type="ChEBI" id="CHEBI:18420"/>
    </cofactor>
</comment>
<dbReference type="InterPro" id="IPR000086">
    <property type="entry name" value="NUDIX_hydrolase_dom"/>
</dbReference>
<dbReference type="InterPro" id="IPR020476">
    <property type="entry name" value="Nudix_hydrolase"/>
</dbReference>
<dbReference type="NCBIfam" id="TIGR02705">
    <property type="entry name" value="nudix_YtkD"/>
    <property type="match status" value="1"/>
</dbReference>
<evidence type="ECO:0000256" key="5">
    <source>
        <dbReference type="ARBA" id="ARBA00022842"/>
    </source>
</evidence>
<evidence type="ECO:0000256" key="3">
    <source>
        <dbReference type="ARBA" id="ARBA00022723"/>
    </source>
</evidence>
<evidence type="ECO:0000259" key="7">
    <source>
        <dbReference type="PROSITE" id="PS51462"/>
    </source>
</evidence>
<dbReference type="PROSITE" id="PS51462">
    <property type="entry name" value="NUDIX"/>
    <property type="match status" value="1"/>
</dbReference>
<dbReference type="GO" id="GO:0046872">
    <property type="term" value="F:metal ion binding"/>
    <property type="evidence" value="ECO:0007669"/>
    <property type="project" value="UniProtKB-KW"/>
</dbReference>
<dbReference type="PANTHER" id="PTHR43758:SF8">
    <property type="entry name" value="8-OXO-DGTP DIPHOSPHATASE YTKD-RELATED"/>
    <property type="match status" value="1"/>
</dbReference>
<name>A0A9X2DPZ4_9BACI</name>
<comment type="similarity">
    <text evidence="2 6">Belongs to the Nudix hydrolase family.</text>
</comment>
<dbReference type="InterPro" id="IPR020084">
    <property type="entry name" value="NUDIX_hydrolase_CS"/>
</dbReference>
<dbReference type="Gene3D" id="3.90.79.10">
    <property type="entry name" value="Nucleoside Triphosphate Pyrophosphohydrolase"/>
    <property type="match status" value="1"/>
</dbReference>
<dbReference type="SUPFAM" id="SSF55811">
    <property type="entry name" value="Nudix"/>
    <property type="match status" value="1"/>
</dbReference>
<reference evidence="8" key="1">
    <citation type="submission" date="2022-05" db="EMBL/GenBank/DDBJ databases">
        <title>Comparative Genomics of Spacecraft Associated Microbes.</title>
        <authorList>
            <person name="Tran M.T."/>
            <person name="Wright A."/>
            <person name="Seuylemezian A."/>
            <person name="Eisen J."/>
            <person name="Coil D."/>
        </authorList>
    </citation>
    <scope>NUCLEOTIDE SEQUENCE</scope>
    <source>
        <strain evidence="8">214.1.1</strain>
    </source>
</reference>
<keyword evidence="3" id="KW-0479">Metal-binding</keyword>
<organism evidence="8 9">
    <name type="scientific">Halalkalibacter oceani</name>
    <dbReference type="NCBI Taxonomy" id="1653776"/>
    <lineage>
        <taxon>Bacteria</taxon>
        <taxon>Bacillati</taxon>
        <taxon>Bacillota</taxon>
        <taxon>Bacilli</taxon>
        <taxon>Bacillales</taxon>
        <taxon>Bacillaceae</taxon>
        <taxon>Halalkalibacter</taxon>
    </lineage>
</organism>
<dbReference type="GO" id="GO:0016818">
    <property type="term" value="F:hydrolase activity, acting on acid anhydrides, in phosphorus-containing anhydrides"/>
    <property type="evidence" value="ECO:0007669"/>
    <property type="project" value="TreeGrafter"/>
</dbReference>
<evidence type="ECO:0000313" key="9">
    <source>
        <dbReference type="Proteomes" id="UP001139179"/>
    </source>
</evidence>
<accession>A0A9X2DPZ4</accession>
<gene>
    <name evidence="8" type="primary">ytkD</name>
    <name evidence="8" type="ORF">M3202_12705</name>
</gene>
<dbReference type="PANTHER" id="PTHR43758">
    <property type="entry name" value="7,8-DIHYDRO-8-OXOGUANINE TRIPHOSPHATASE"/>
    <property type="match status" value="1"/>
</dbReference>
<dbReference type="InterPro" id="IPR015797">
    <property type="entry name" value="NUDIX_hydrolase-like_dom_sf"/>
</dbReference>
<dbReference type="InterPro" id="IPR014078">
    <property type="entry name" value="Nudix_YtkD"/>
</dbReference>
<evidence type="ECO:0000256" key="6">
    <source>
        <dbReference type="RuleBase" id="RU003476"/>
    </source>
</evidence>
<dbReference type="RefSeq" id="WP_251223710.1">
    <property type="nucleotide sequence ID" value="NZ_JAMBOL010000011.1"/>
</dbReference>
<protein>
    <submittedName>
        <fullName evidence="8">Nucleoside triphosphatase YtkD</fullName>
    </submittedName>
</protein>
<comment type="caution">
    <text evidence="8">The sequence shown here is derived from an EMBL/GenBank/DDBJ whole genome shotgun (WGS) entry which is preliminary data.</text>
</comment>
<keyword evidence="5" id="KW-0460">Magnesium</keyword>
<dbReference type="Proteomes" id="UP001139179">
    <property type="component" value="Unassembled WGS sequence"/>
</dbReference>
<dbReference type="EMBL" id="JAMBOL010000011">
    <property type="protein sequence ID" value="MCM3714941.1"/>
    <property type="molecule type" value="Genomic_DNA"/>
</dbReference>
<dbReference type="GO" id="GO:0005737">
    <property type="term" value="C:cytoplasm"/>
    <property type="evidence" value="ECO:0007669"/>
    <property type="project" value="TreeGrafter"/>
</dbReference>
<feature type="domain" description="Nudix hydrolase" evidence="7">
    <location>
        <begin position="7"/>
        <end position="146"/>
    </location>
</feature>
<keyword evidence="9" id="KW-1185">Reference proteome</keyword>
<evidence type="ECO:0000256" key="1">
    <source>
        <dbReference type="ARBA" id="ARBA00001946"/>
    </source>
</evidence>
<proteinExistence type="inferred from homology"/>
<keyword evidence="4 6" id="KW-0378">Hydrolase</keyword>
<evidence type="ECO:0000313" key="8">
    <source>
        <dbReference type="EMBL" id="MCM3714941.1"/>
    </source>
</evidence>
<sequence length="160" mass="18416">MKQFIDQRGCQVRIVFGEEASLSPTAKHVWIVCRYQGKWLLTNHRKRGWEFPGGKVEERESAVEAAKREVYEETGARLEAVHYLGQYEVACQQETMYKNIYFATVKELQQKDDYLETAGPVLLESFPAAVAKDERFSFIMQDQVLPLVLAEIVRKGLLAE</sequence>
<evidence type="ECO:0000256" key="4">
    <source>
        <dbReference type="ARBA" id="ARBA00022801"/>
    </source>
</evidence>